<keyword evidence="7" id="KW-1185">Reference proteome</keyword>
<evidence type="ECO:0000256" key="1">
    <source>
        <dbReference type="SAM" id="MobiDB-lite"/>
    </source>
</evidence>
<protein>
    <submittedName>
        <fullName evidence="6">Membrane protein</fullName>
    </submittedName>
</protein>
<dbReference type="Pfam" id="PF13387">
    <property type="entry name" value="Lnb_N"/>
    <property type="match status" value="1"/>
</dbReference>
<proteinExistence type="predicted"/>
<evidence type="ECO:0000259" key="4">
    <source>
        <dbReference type="Pfam" id="PF25224"/>
    </source>
</evidence>
<evidence type="ECO:0000313" key="7">
    <source>
        <dbReference type="Proteomes" id="UP000218899"/>
    </source>
</evidence>
<dbReference type="Pfam" id="PF25224">
    <property type="entry name" value="DUF7842"/>
    <property type="match status" value="1"/>
</dbReference>
<accession>A0A1B4V5G2</accession>
<dbReference type="InterPro" id="IPR057164">
    <property type="entry name" value="DUF7842"/>
</dbReference>
<evidence type="ECO:0000313" key="6">
    <source>
        <dbReference type="EMBL" id="BAU48780.1"/>
    </source>
</evidence>
<organism evidence="6 7">
    <name type="scientific">Sulfurifustis variabilis</name>
    <dbReference type="NCBI Taxonomy" id="1675686"/>
    <lineage>
        <taxon>Bacteria</taxon>
        <taxon>Pseudomonadati</taxon>
        <taxon>Pseudomonadota</taxon>
        <taxon>Gammaproteobacteria</taxon>
        <taxon>Acidiferrobacterales</taxon>
        <taxon>Acidiferrobacteraceae</taxon>
        <taxon>Sulfurifustis</taxon>
    </lineage>
</organism>
<feature type="compositionally biased region" description="Basic and acidic residues" evidence="1">
    <location>
        <begin position="411"/>
        <end position="425"/>
    </location>
</feature>
<evidence type="ECO:0000259" key="5">
    <source>
        <dbReference type="Pfam" id="PF25225"/>
    </source>
</evidence>
<evidence type="ECO:0000259" key="2">
    <source>
        <dbReference type="Pfam" id="PF13387"/>
    </source>
</evidence>
<name>A0A1B4V5G2_9GAMM</name>
<gene>
    <name evidence="6" type="ORF">SVA_2230</name>
</gene>
<dbReference type="EMBL" id="AP014936">
    <property type="protein sequence ID" value="BAU48780.1"/>
    <property type="molecule type" value="Genomic_DNA"/>
</dbReference>
<dbReference type="Proteomes" id="UP000218899">
    <property type="component" value="Chromosome"/>
</dbReference>
<dbReference type="InterPro" id="IPR025178">
    <property type="entry name" value="Lnb_N"/>
</dbReference>
<dbReference type="Pfam" id="PF25222">
    <property type="entry name" value="DUF7840"/>
    <property type="match status" value="1"/>
</dbReference>
<feature type="region of interest" description="Disordered" evidence="1">
    <location>
        <begin position="402"/>
        <end position="425"/>
    </location>
</feature>
<dbReference type="OrthoDB" id="9759948at2"/>
<dbReference type="KEGG" id="sva:SVA_2230"/>
<dbReference type="Pfam" id="PF25225">
    <property type="entry name" value="DUF7843"/>
    <property type="match status" value="1"/>
</dbReference>
<sequence>MPLGRFVVLLLFVLAPLPSRGGDYLEELVRQATAKRLSQRVEWHNLLHYKRYAWRPGIRSLADDARFFNAPNGKHDPEAELIATLEAFFSDRAETDREQNPQCAFIARYQWLKQELHFDPARLPERECLRFNRWRAGLNPHAITLVFPSAYLNNPASAYGHTLLRVDAADQDDRTRLLAYAINYAAATDEDNGLIFAVRGLFGGYPGLFAIAPYYVKVSEYNDLENRDIWEYRLDFTPEEIDRLLMHVWELGPVRFDYYFFDENCSYHLLSLFEVARPTLRLTDRFRAWAIPADTVRAVVEEEGLVRDVTYRAARATVLREWQKRLPGEDVELARALAHGEATPGLDALAPEKQARTLELAYEYLEYERLAGARDGIESAQATGARLRELLLARSRLKTAPPEPVAIPSVRPDEGHGSARVDLGAGREDGRDFQEVRLRPAYHDLLDPEEGYVQGAQIEFFGTTLRRTEDDHRFRLERLDLLNITSLSPRDRLLKPLSWKVASGWVRKRFVDDDRELVFRLSGGAGVTHSPLDGMLVYALAEGAVDLADDLDDGYALGLGPGIGAVAQVGPADRVAVHARALRYGVGDDHDARDVGIRLAHAFGRRFALRLELEREREFDRAWNRAGVFVLAYF</sequence>
<dbReference type="RefSeq" id="WP_096461257.1">
    <property type="nucleotide sequence ID" value="NZ_AP014936.1"/>
</dbReference>
<dbReference type="AlphaFoldDB" id="A0A1B4V5G2"/>
<dbReference type="InterPro" id="IPR057165">
    <property type="entry name" value="DUF7843"/>
</dbReference>
<reference evidence="6 7" key="1">
    <citation type="submission" date="2015-08" db="EMBL/GenBank/DDBJ databases">
        <title>Complete genome sequence of Sulfurifustis variabilis.</title>
        <authorList>
            <person name="Miura A."/>
            <person name="Kojima H."/>
            <person name="Fukui M."/>
        </authorList>
    </citation>
    <scope>NUCLEOTIDE SEQUENCE [LARGE SCALE GENOMIC DNA]</scope>
    <source>
        <strain evidence="7">skN76</strain>
    </source>
</reference>
<dbReference type="InterPro" id="IPR057162">
    <property type="entry name" value="DUF7840"/>
</dbReference>
<feature type="domain" description="DUF7842" evidence="4">
    <location>
        <begin position="309"/>
        <end position="399"/>
    </location>
</feature>
<feature type="domain" description="Lnb N-terminal periplasmic" evidence="2">
    <location>
        <begin position="131"/>
        <end position="301"/>
    </location>
</feature>
<evidence type="ECO:0000259" key="3">
    <source>
        <dbReference type="Pfam" id="PF25222"/>
    </source>
</evidence>
<feature type="domain" description="DUF7843" evidence="5">
    <location>
        <begin position="36"/>
        <end position="115"/>
    </location>
</feature>
<feature type="domain" description="DUF7840" evidence="3">
    <location>
        <begin position="410"/>
        <end position="633"/>
    </location>
</feature>